<reference evidence="2" key="1">
    <citation type="submission" date="2021-12" db="EMBL/GenBank/DDBJ databases">
        <authorList>
            <person name="Lee J.-H."/>
            <person name="Kim S.-B."/>
        </authorList>
    </citation>
    <scope>NUCLEOTIDE SEQUENCE</scope>
    <source>
        <strain evidence="2">NR30</strain>
    </source>
</reference>
<organism evidence="2 3">
    <name type="scientific">Streptomyces guryensis</name>
    <dbReference type="NCBI Taxonomy" id="2886947"/>
    <lineage>
        <taxon>Bacteria</taxon>
        <taxon>Bacillati</taxon>
        <taxon>Actinomycetota</taxon>
        <taxon>Actinomycetes</taxon>
        <taxon>Kitasatosporales</taxon>
        <taxon>Streptomycetaceae</taxon>
        <taxon>Streptomyces</taxon>
    </lineage>
</organism>
<comment type="caution">
    <text evidence="2">The sequence shown here is derived from an EMBL/GenBank/DDBJ whole genome shotgun (WGS) entry which is preliminary data.</text>
</comment>
<dbReference type="RefSeq" id="WP_232652089.1">
    <property type="nucleotide sequence ID" value="NZ_JAJSBI010000018.1"/>
</dbReference>
<evidence type="ECO:0008006" key="4">
    <source>
        <dbReference type="Google" id="ProtNLM"/>
    </source>
</evidence>
<sequence>MNLVRSHRTRRAATAGVTLLLAAVLGTAGAATSTAETAAPQSQQIASSVLGSDYKITLTALRSPTDEYAASVQLKVYKHDSGAWKQSDRVTVGNVDGWFWYPLTGSHAVCEFSTASTEPAPLAVSLTVTPSIGCSEPVHYVVKQGRVYAD</sequence>
<evidence type="ECO:0000313" key="2">
    <source>
        <dbReference type="EMBL" id="MCD9877904.1"/>
    </source>
</evidence>
<evidence type="ECO:0000313" key="3">
    <source>
        <dbReference type="Proteomes" id="UP001108029"/>
    </source>
</evidence>
<keyword evidence="3" id="KW-1185">Reference proteome</keyword>
<gene>
    <name evidence="2" type="ORF">LJ657_30635</name>
</gene>
<feature type="chain" id="PRO_5040212083" description="Secreted protein" evidence="1">
    <location>
        <begin position="31"/>
        <end position="150"/>
    </location>
</feature>
<accession>A0A9Q3Z931</accession>
<evidence type="ECO:0000256" key="1">
    <source>
        <dbReference type="SAM" id="SignalP"/>
    </source>
</evidence>
<protein>
    <recommendedName>
        <fullName evidence="4">Secreted protein</fullName>
    </recommendedName>
</protein>
<proteinExistence type="predicted"/>
<name>A0A9Q3Z931_9ACTN</name>
<dbReference type="Proteomes" id="UP001108029">
    <property type="component" value="Unassembled WGS sequence"/>
</dbReference>
<feature type="signal peptide" evidence="1">
    <location>
        <begin position="1"/>
        <end position="30"/>
    </location>
</feature>
<dbReference type="AlphaFoldDB" id="A0A9Q3Z931"/>
<dbReference type="EMBL" id="JAJSBI010000018">
    <property type="protein sequence ID" value="MCD9877904.1"/>
    <property type="molecule type" value="Genomic_DNA"/>
</dbReference>
<keyword evidence="1" id="KW-0732">Signal</keyword>